<dbReference type="PANTHER" id="PTHR42703">
    <property type="entry name" value="NADH DEHYDROGENASE"/>
    <property type="match status" value="1"/>
</dbReference>
<dbReference type="eggNOG" id="COG0651">
    <property type="taxonomic scope" value="Bacteria"/>
</dbReference>
<dbReference type="STRING" id="298654.FraEuI1c_6528"/>
<evidence type="ECO:0000256" key="2">
    <source>
        <dbReference type="ARBA" id="ARBA00005346"/>
    </source>
</evidence>
<sequence length="621" mass="63350">MSWADPAHLAPLTVALPLFVAALVVGLHRWLPRWALDGLTLLGAAGAGLMALRLAFAAAHAPVVAWIGGWTPVDGYSVGIVLVADRAGACAAVGAAVLVCASLIYGWRYFDAVEGRYHGLVLLLLAGMEGFALTGDLFDLFVFFELMGAASYALTGLKIEDPPAVQGALSFGVVNSLGAYIGLMGIALLYGRTGTVTLANLGPALGRHPADALTLAACAAVLTAFLVKAAAVPFHFWLADAHAVAPSPVCVLLSGALVPLGLYGAFRVYWTTFSTVLPPGHIRVVFLVLGTVTALVGAVMCPLQRHAKRLLAYSTIAHVGLLLLAAGCLTGIGTAGAAIYVAGHSAVKAALFLIVGTLLNRYGTVDEHDLHGRGRAMRVLPWLAVAGGLALAGLPPFATALGKQFGEEAVGEVGQPWLAAVFVVVSALTGGAVLRLAGRVFFGFGPRPETSVDPEETSGAEEPEAATSTIRVTMLVPIVVLLAVALVLGVLPATGGAAGRLAAAFTDPAGYATWVLHGHAPAGRPDPTTANNVGAGWTIAGILAGGLSTLLALAFAACALWLPAAARRSEPVRAALQGLDGASRLVVGPLRRAHSGHVGDYVAWLISGVAALGTLLGLAAH</sequence>
<protein>
    <submittedName>
        <fullName evidence="10">NADH/Ubiquinone/plastoquinone (Complex I)</fullName>
    </submittedName>
</protein>
<feature type="transmembrane region" description="Helical" evidence="8">
    <location>
        <begin position="601"/>
        <end position="620"/>
    </location>
</feature>
<dbReference type="GO" id="GO:0042773">
    <property type="term" value="P:ATP synthesis coupled electron transport"/>
    <property type="evidence" value="ECO:0007669"/>
    <property type="project" value="InterPro"/>
</dbReference>
<dbReference type="HOGENOM" id="CLU_007100_9_4_11"/>
<feature type="transmembrane region" description="Helical" evidence="8">
    <location>
        <begin position="310"/>
        <end position="332"/>
    </location>
</feature>
<dbReference type="PANTHER" id="PTHR42703:SF1">
    <property type="entry name" value="NA(+)_H(+) ANTIPORTER SUBUNIT D1"/>
    <property type="match status" value="1"/>
</dbReference>
<dbReference type="InParanoid" id="E3J8H0"/>
<feature type="transmembrane region" description="Helical" evidence="8">
    <location>
        <begin position="282"/>
        <end position="303"/>
    </location>
</feature>
<evidence type="ECO:0000256" key="1">
    <source>
        <dbReference type="ARBA" id="ARBA00004651"/>
    </source>
</evidence>
<keyword evidence="3" id="KW-1003">Cell membrane</keyword>
<dbReference type="RefSeq" id="WP_013427616.1">
    <property type="nucleotide sequence ID" value="NC_014666.1"/>
</dbReference>
<name>E3J8H0_PSEI1</name>
<dbReference type="AlphaFoldDB" id="E3J8H0"/>
<dbReference type="Pfam" id="PF00361">
    <property type="entry name" value="Proton_antipo_M"/>
    <property type="match status" value="1"/>
</dbReference>
<gene>
    <name evidence="10" type="ordered locus">FraEuI1c_6528</name>
</gene>
<organism evidence="10 11">
    <name type="scientific">Pseudofrankia inefficax (strain DSM 45817 / CECT 9037 / DDB 130130 / EuI1c)</name>
    <name type="common">Frankia inefficax</name>
    <dbReference type="NCBI Taxonomy" id="298654"/>
    <lineage>
        <taxon>Bacteria</taxon>
        <taxon>Bacillati</taxon>
        <taxon>Actinomycetota</taxon>
        <taxon>Actinomycetes</taxon>
        <taxon>Frankiales</taxon>
        <taxon>Frankiaceae</taxon>
        <taxon>Pseudofrankia</taxon>
    </lineage>
</organism>
<dbReference type="EMBL" id="CP002299">
    <property type="protein sequence ID" value="ADP84504.1"/>
    <property type="molecule type" value="Genomic_DNA"/>
</dbReference>
<dbReference type="PRINTS" id="PR01437">
    <property type="entry name" value="NUOXDRDTASE4"/>
</dbReference>
<dbReference type="Proteomes" id="UP000002484">
    <property type="component" value="Chromosome"/>
</dbReference>
<reference evidence="10 11" key="1">
    <citation type="submission" date="2010-10" db="EMBL/GenBank/DDBJ databases">
        <title>Complete sequence of Frankia sp. EuI1c.</title>
        <authorList>
            <consortium name="US DOE Joint Genome Institute"/>
            <person name="Lucas S."/>
            <person name="Copeland A."/>
            <person name="Lapidus A."/>
            <person name="Cheng J.-F."/>
            <person name="Bruce D."/>
            <person name="Goodwin L."/>
            <person name="Pitluck S."/>
            <person name="Chertkov O."/>
            <person name="Detter J.C."/>
            <person name="Han C."/>
            <person name="Tapia R."/>
            <person name="Land M."/>
            <person name="Hauser L."/>
            <person name="Jeffries C."/>
            <person name="Kyrpides N."/>
            <person name="Ivanova N."/>
            <person name="Mikhailova N."/>
            <person name="Beauchemin N."/>
            <person name="Sen A."/>
            <person name="Sur S.A."/>
            <person name="Gtari M."/>
            <person name="Wall L."/>
            <person name="Tisa L."/>
            <person name="Woyke T."/>
        </authorList>
    </citation>
    <scope>NUCLEOTIDE SEQUENCE [LARGE SCALE GENOMIC DNA]</scope>
    <source>
        <strain evidence="11">DSM 45817 / CECT 9037 / EuI1c</strain>
    </source>
</reference>
<feature type="transmembrane region" description="Helical" evidence="8">
    <location>
        <begin position="472"/>
        <end position="491"/>
    </location>
</feature>
<evidence type="ECO:0000256" key="8">
    <source>
        <dbReference type="SAM" id="Phobius"/>
    </source>
</evidence>
<feature type="transmembrane region" description="Helical" evidence="8">
    <location>
        <begin position="379"/>
        <end position="397"/>
    </location>
</feature>
<keyword evidence="11" id="KW-1185">Reference proteome</keyword>
<feature type="transmembrane region" description="Helical" evidence="8">
    <location>
        <begin position="6"/>
        <end position="27"/>
    </location>
</feature>
<dbReference type="GO" id="GO:0008137">
    <property type="term" value="F:NADH dehydrogenase (ubiquinone) activity"/>
    <property type="evidence" value="ECO:0007669"/>
    <property type="project" value="InterPro"/>
</dbReference>
<proteinExistence type="inferred from homology"/>
<feature type="transmembrane region" description="Helical" evidence="8">
    <location>
        <begin position="338"/>
        <end position="359"/>
    </location>
</feature>
<feature type="transmembrane region" description="Helical" evidence="8">
    <location>
        <begin position="169"/>
        <end position="192"/>
    </location>
</feature>
<evidence type="ECO:0000256" key="6">
    <source>
        <dbReference type="ARBA" id="ARBA00023136"/>
    </source>
</evidence>
<evidence type="ECO:0000313" key="11">
    <source>
        <dbReference type="Proteomes" id="UP000002484"/>
    </source>
</evidence>
<dbReference type="OrthoDB" id="9768329at2"/>
<comment type="similarity">
    <text evidence="2">Belongs to the CPA3 antiporters (TC 2.A.63) subunit D family.</text>
</comment>
<feature type="domain" description="NADH:quinone oxidoreductase/Mrp antiporter transmembrane" evidence="9">
    <location>
        <begin position="135"/>
        <end position="429"/>
    </location>
</feature>
<evidence type="ECO:0000256" key="5">
    <source>
        <dbReference type="ARBA" id="ARBA00022989"/>
    </source>
</evidence>
<evidence type="ECO:0000256" key="7">
    <source>
        <dbReference type="RuleBase" id="RU000320"/>
    </source>
</evidence>
<accession>E3J8H0</accession>
<evidence type="ECO:0000256" key="4">
    <source>
        <dbReference type="ARBA" id="ARBA00022692"/>
    </source>
</evidence>
<comment type="subcellular location">
    <subcellularLocation>
        <location evidence="1">Cell membrane</location>
        <topology evidence="1">Multi-pass membrane protein</topology>
    </subcellularLocation>
    <subcellularLocation>
        <location evidence="7">Membrane</location>
        <topology evidence="7">Multi-pass membrane protein</topology>
    </subcellularLocation>
</comment>
<keyword evidence="4 7" id="KW-0812">Transmembrane</keyword>
<feature type="transmembrane region" description="Helical" evidence="8">
    <location>
        <begin position="212"/>
        <end position="237"/>
    </location>
</feature>
<feature type="transmembrane region" description="Helical" evidence="8">
    <location>
        <begin position="249"/>
        <end position="270"/>
    </location>
</feature>
<feature type="transmembrane region" description="Helical" evidence="8">
    <location>
        <begin position="535"/>
        <end position="562"/>
    </location>
</feature>
<feature type="transmembrane region" description="Helical" evidence="8">
    <location>
        <begin position="86"/>
        <end position="105"/>
    </location>
</feature>
<dbReference type="InterPro" id="IPR050586">
    <property type="entry name" value="CPA3_Na-H_Antiporter_D"/>
</dbReference>
<keyword evidence="5 8" id="KW-1133">Transmembrane helix</keyword>
<dbReference type="GO" id="GO:0005886">
    <property type="term" value="C:plasma membrane"/>
    <property type="evidence" value="ECO:0007669"/>
    <property type="project" value="UniProtKB-SubCell"/>
</dbReference>
<dbReference type="KEGG" id="fri:FraEuI1c_6528"/>
<feature type="transmembrane region" description="Helical" evidence="8">
    <location>
        <begin position="39"/>
        <end position="66"/>
    </location>
</feature>
<dbReference type="InterPro" id="IPR001750">
    <property type="entry name" value="ND/Mrp_TM"/>
</dbReference>
<feature type="transmembrane region" description="Helical" evidence="8">
    <location>
        <begin position="417"/>
        <end position="437"/>
    </location>
</feature>
<keyword evidence="6 8" id="KW-0472">Membrane</keyword>
<evidence type="ECO:0000256" key="3">
    <source>
        <dbReference type="ARBA" id="ARBA00022475"/>
    </source>
</evidence>
<keyword evidence="10" id="KW-0830">Ubiquinone</keyword>
<dbReference type="InterPro" id="IPR003918">
    <property type="entry name" value="NADH_UbQ_OxRdtase"/>
</dbReference>
<evidence type="ECO:0000313" key="10">
    <source>
        <dbReference type="EMBL" id="ADP84504.1"/>
    </source>
</evidence>
<evidence type="ECO:0000259" key="9">
    <source>
        <dbReference type="Pfam" id="PF00361"/>
    </source>
</evidence>